<dbReference type="OrthoDB" id="3177103at2"/>
<sequence>MIGYEATPRITSHHSWQSALPKVGIGITTHNRYDTFLKSYQQIKRMSPLLFKIIVVDDASSQRVPEANYRFDKNVGIAVAKNKCFELLDDCDHIFLFDDDTYPVDPSWWVPYVESGQPHLMYIFPDFATGKKLNDTALIYEDSKLRAWSHARGVMCYFRKECLDKVGGMDPVFGRWGWEHPDLSNRIFNAGLTKFKYADVAGSEKLFYSADEHQAVKSTVTGADRTAQIKRNEAIYEQRKSSAQYVPYKDKRNVVLTSYFTTLADPQRGVTWEFDSSQIVPLAISCAGEASLVILYDALPGTANKAGGAIGDDNSPIHHLLWRRVKTSINPYFQRWLSYYEYLVDHREEIDKVFCVDATDVEMLKNPFPHMQPGILYTGDEPGQIACEWMLRHHRAPVLIDFFKQYATRQIANAGLLGGDVETVIKFCKAMVDFYCECASDAFHKKQEGPGDTDMGAFNYIVYTKFGSISRHGRQVNTRFKANERNDISWWKHK</sequence>
<feature type="domain" description="Galactosyltransferase C-terminal" evidence="3">
    <location>
        <begin position="145"/>
        <end position="197"/>
    </location>
</feature>
<dbReference type="AlphaFoldDB" id="A0A979G619"/>
<dbReference type="EMBL" id="CP001699">
    <property type="protein sequence ID" value="ACU61343.1"/>
    <property type="molecule type" value="Genomic_DNA"/>
</dbReference>
<accession>A0A979G619</accession>
<dbReference type="InterPro" id="IPR027791">
    <property type="entry name" value="Galactosyl_T_C"/>
</dbReference>
<dbReference type="RefSeq" id="WP_012791516.1">
    <property type="nucleotide sequence ID" value="NC_013132.1"/>
</dbReference>
<keyword evidence="1" id="KW-0808">Transferase</keyword>
<protein>
    <recommendedName>
        <fullName evidence="6">Glycosyltransferase</fullName>
    </recommendedName>
</protein>
<evidence type="ECO:0000259" key="3">
    <source>
        <dbReference type="Pfam" id="PF02709"/>
    </source>
</evidence>
<dbReference type="Proteomes" id="UP000002215">
    <property type="component" value="Chromosome"/>
</dbReference>
<dbReference type="InterPro" id="IPR001173">
    <property type="entry name" value="Glyco_trans_2-like"/>
</dbReference>
<dbReference type="Pfam" id="PF00535">
    <property type="entry name" value="Glycos_transf_2"/>
    <property type="match status" value="1"/>
</dbReference>
<dbReference type="KEGG" id="cpi:Cpin_3881"/>
<dbReference type="Pfam" id="PF02709">
    <property type="entry name" value="Glyco_transf_7C"/>
    <property type="match status" value="1"/>
</dbReference>
<dbReference type="SUPFAM" id="SSF53448">
    <property type="entry name" value="Nucleotide-diphospho-sugar transferases"/>
    <property type="match status" value="1"/>
</dbReference>
<dbReference type="GO" id="GO:0016740">
    <property type="term" value="F:transferase activity"/>
    <property type="evidence" value="ECO:0007669"/>
    <property type="project" value="UniProtKB-KW"/>
</dbReference>
<feature type="domain" description="Glycosyltransferase 2-like" evidence="2">
    <location>
        <begin position="25"/>
        <end position="103"/>
    </location>
</feature>
<dbReference type="InterPro" id="IPR029044">
    <property type="entry name" value="Nucleotide-diphossugar_trans"/>
</dbReference>
<gene>
    <name evidence="4" type="ordered locus">Cpin_3881</name>
</gene>
<evidence type="ECO:0000256" key="1">
    <source>
        <dbReference type="ARBA" id="ARBA00022679"/>
    </source>
</evidence>
<evidence type="ECO:0000313" key="5">
    <source>
        <dbReference type="Proteomes" id="UP000002215"/>
    </source>
</evidence>
<reference evidence="5" key="1">
    <citation type="submission" date="2009-08" db="EMBL/GenBank/DDBJ databases">
        <title>The complete genome of Chitinophaga pinensis DSM 2588.</title>
        <authorList>
            <consortium name="US DOE Joint Genome Institute (JGI-PGF)"/>
            <person name="Lucas S."/>
            <person name="Copeland A."/>
            <person name="Lapidus A."/>
            <person name="Glavina del Rio T."/>
            <person name="Dalin E."/>
            <person name="Tice H."/>
            <person name="Bruce D."/>
            <person name="Goodwin L."/>
            <person name="Pitluck S."/>
            <person name="Kyrpides N."/>
            <person name="Mavromatis K."/>
            <person name="Ivanova N."/>
            <person name="Mikhailova N."/>
            <person name="Sims D."/>
            <person name="Meinche L."/>
            <person name="Brettin T."/>
            <person name="Detter J.C."/>
            <person name="Han C."/>
            <person name="Larimer F."/>
            <person name="Land M."/>
            <person name="Hauser L."/>
            <person name="Markowitz V."/>
            <person name="Cheng J.-F."/>
            <person name="Hugenholtz P."/>
            <person name="Woyke T."/>
            <person name="Wu D."/>
            <person name="Spring S."/>
            <person name="Klenk H.-P."/>
            <person name="Eisen J.A."/>
        </authorList>
    </citation>
    <scope>NUCLEOTIDE SEQUENCE [LARGE SCALE GENOMIC DNA]</scope>
    <source>
        <strain evidence="5">ATCC 43595 / DSM 2588 / LMG 13176 / NBRC 15968 / NCIMB 11800 / UQM 2034</strain>
    </source>
</reference>
<evidence type="ECO:0000313" key="4">
    <source>
        <dbReference type="EMBL" id="ACU61343.1"/>
    </source>
</evidence>
<evidence type="ECO:0000259" key="2">
    <source>
        <dbReference type="Pfam" id="PF00535"/>
    </source>
</evidence>
<proteinExistence type="predicted"/>
<evidence type="ECO:0008006" key="6">
    <source>
        <dbReference type="Google" id="ProtNLM"/>
    </source>
</evidence>
<organism evidence="4 5">
    <name type="scientific">Chitinophaga pinensis (strain ATCC 43595 / DSM 2588 / LMG 13176 / NBRC 15968 / NCIMB 11800 / UQM 2034)</name>
    <dbReference type="NCBI Taxonomy" id="485918"/>
    <lineage>
        <taxon>Bacteria</taxon>
        <taxon>Pseudomonadati</taxon>
        <taxon>Bacteroidota</taxon>
        <taxon>Chitinophagia</taxon>
        <taxon>Chitinophagales</taxon>
        <taxon>Chitinophagaceae</taxon>
        <taxon>Chitinophaga</taxon>
    </lineage>
</organism>
<name>A0A979G619_CHIPD</name>
<dbReference type="Gene3D" id="3.90.550.10">
    <property type="entry name" value="Spore Coat Polysaccharide Biosynthesis Protein SpsA, Chain A"/>
    <property type="match status" value="1"/>
</dbReference>
<reference evidence="4 5" key="2">
    <citation type="journal article" date="2010" name="Stand. Genomic Sci.">
        <title>Complete genome sequence of Chitinophaga pinensis type strain (UQM 2034).</title>
        <authorList>
            <person name="Glavina Del Rio T."/>
            <person name="Abt B."/>
            <person name="Spring S."/>
            <person name="Lapidus A."/>
            <person name="Nolan M."/>
            <person name="Tice H."/>
            <person name="Copeland A."/>
            <person name="Cheng J.F."/>
            <person name="Chen F."/>
            <person name="Bruce D."/>
            <person name="Goodwin L."/>
            <person name="Pitluck S."/>
            <person name="Ivanova N."/>
            <person name="Mavromatis K."/>
            <person name="Mikhailova N."/>
            <person name="Pati A."/>
            <person name="Chen A."/>
            <person name="Palaniappan K."/>
            <person name="Land M."/>
            <person name="Hauser L."/>
            <person name="Chang Y.J."/>
            <person name="Jeffries C.D."/>
            <person name="Chain P."/>
            <person name="Saunders E."/>
            <person name="Detter J.C."/>
            <person name="Brettin T."/>
            <person name="Rohde M."/>
            <person name="Goker M."/>
            <person name="Bristow J."/>
            <person name="Eisen J.A."/>
            <person name="Markowitz V."/>
            <person name="Hugenholtz P."/>
            <person name="Kyrpides N.C."/>
            <person name="Klenk H.P."/>
            <person name="Lucas S."/>
        </authorList>
    </citation>
    <scope>NUCLEOTIDE SEQUENCE [LARGE SCALE GENOMIC DNA]</scope>
    <source>
        <strain evidence="5">ATCC 43595 / DSM 2588 / LMG 13176 / NBRC 15968 / NCIMB 11800 / UQM 2034</strain>
    </source>
</reference>